<gene>
    <name evidence="4" type="ORF">HF324_06755</name>
    <name evidence="3" type="ORF">HF329_07100</name>
</gene>
<evidence type="ECO:0000256" key="1">
    <source>
        <dbReference type="ARBA" id="ARBA00023125"/>
    </source>
</evidence>
<organism evidence="3 5">
    <name type="scientific">Chitinophaga oryzae</name>
    <dbReference type="NCBI Taxonomy" id="2725414"/>
    <lineage>
        <taxon>Bacteria</taxon>
        <taxon>Pseudomonadati</taxon>
        <taxon>Bacteroidota</taxon>
        <taxon>Chitinophagia</taxon>
        <taxon>Chitinophagales</taxon>
        <taxon>Chitinophagaceae</taxon>
        <taxon>Chitinophaga</taxon>
    </lineage>
</organism>
<dbReference type="EMBL" id="CP051204">
    <property type="protein sequence ID" value="QJB37565.1"/>
    <property type="molecule type" value="Genomic_DNA"/>
</dbReference>
<dbReference type="SMART" id="SM00530">
    <property type="entry name" value="HTH_XRE"/>
    <property type="match status" value="1"/>
</dbReference>
<evidence type="ECO:0000313" key="3">
    <source>
        <dbReference type="EMBL" id="QJB31080.1"/>
    </source>
</evidence>
<dbReference type="Proteomes" id="UP000502421">
    <property type="component" value="Chromosome"/>
</dbReference>
<name>A0AAE7D6A9_9BACT</name>
<dbReference type="GO" id="GO:0005829">
    <property type="term" value="C:cytosol"/>
    <property type="evidence" value="ECO:0007669"/>
    <property type="project" value="TreeGrafter"/>
</dbReference>
<dbReference type="CDD" id="cd00093">
    <property type="entry name" value="HTH_XRE"/>
    <property type="match status" value="1"/>
</dbReference>
<dbReference type="PANTHER" id="PTHR46797:SF1">
    <property type="entry name" value="METHYLPHOSPHONATE SYNTHASE"/>
    <property type="match status" value="1"/>
</dbReference>
<evidence type="ECO:0000259" key="2">
    <source>
        <dbReference type="PROSITE" id="PS50943"/>
    </source>
</evidence>
<dbReference type="GO" id="GO:0003677">
    <property type="term" value="F:DNA binding"/>
    <property type="evidence" value="ECO:0007669"/>
    <property type="project" value="UniProtKB-KW"/>
</dbReference>
<dbReference type="InterPro" id="IPR010982">
    <property type="entry name" value="Lambda_DNA-bd_dom_sf"/>
</dbReference>
<reference evidence="3" key="2">
    <citation type="submission" date="2020-09" db="EMBL/GenBank/DDBJ databases">
        <authorList>
            <person name="Kittiwongwattana C."/>
        </authorList>
    </citation>
    <scope>NUCLEOTIDE SEQUENCE</scope>
    <source>
        <strain evidence="4">1303</strain>
        <strain evidence="3">1310</strain>
    </source>
</reference>
<protein>
    <submittedName>
        <fullName evidence="3">Helix-turn-helix transcriptional regulator</fullName>
    </submittedName>
</protein>
<dbReference type="KEGG" id="coy:HF329_07100"/>
<dbReference type="EMBL" id="CP051205">
    <property type="protein sequence ID" value="QJB31080.1"/>
    <property type="molecule type" value="Genomic_DNA"/>
</dbReference>
<feature type="domain" description="HTH cro/C1-type" evidence="2">
    <location>
        <begin position="25"/>
        <end position="79"/>
    </location>
</feature>
<dbReference type="Gene3D" id="1.10.260.40">
    <property type="entry name" value="lambda repressor-like DNA-binding domains"/>
    <property type="match status" value="1"/>
</dbReference>
<dbReference type="PANTHER" id="PTHR46797">
    <property type="entry name" value="HTH-TYPE TRANSCRIPTIONAL REGULATOR"/>
    <property type="match status" value="1"/>
</dbReference>
<accession>A0AAE7D6A9</accession>
<dbReference type="SUPFAM" id="SSF47413">
    <property type="entry name" value="lambda repressor-like DNA-binding domains"/>
    <property type="match status" value="1"/>
</dbReference>
<evidence type="ECO:0000313" key="5">
    <source>
        <dbReference type="Proteomes" id="UP000502421"/>
    </source>
</evidence>
<evidence type="ECO:0000313" key="6">
    <source>
        <dbReference type="Proteomes" id="UP000503144"/>
    </source>
</evidence>
<proteinExistence type="predicted"/>
<dbReference type="Pfam" id="PF13560">
    <property type="entry name" value="HTH_31"/>
    <property type="match status" value="1"/>
</dbReference>
<dbReference type="InterPro" id="IPR001387">
    <property type="entry name" value="Cro/C1-type_HTH"/>
</dbReference>
<keyword evidence="1" id="KW-0238">DNA-binding</keyword>
<keyword evidence="6" id="KW-1185">Reference proteome</keyword>
<dbReference type="Proteomes" id="UP000503144">
    <property type="component" value="Chromosome"/>
</dbReference>
<evidence type="ECO:0000313" key="4">
    <source>
        <dbReference type="EMBL" id="QJB37565.1"/>
    </source>
</evidence>
<dbReference type="GO" id="GO:0003700">
    <property type="term" value="F:DNA-binding transcription factor activity"/>
    <property type="evidence" value="ECO:0007669"/>
    <property type="project" value="TreeGrafter"/>
</dbReference>
<dbReference type="AlphaFoldDB" id="A0AAE7D6A9"/>
<dbReference type="RefSeq" id="WP_168803352.1">
    <property type="nucleotide sequence ID" value="NZ_CP051204.2"/>
</dbReference>
<dbReference type="PROSITE" id="PS50943">
    <property type="entry name" value="HTH_CROC1"/>
    <property type="match status" value="1"/>
</dbReference>
<sequence>MPFFQFVRMNGVRNEELSKRFGERFRELREATGLSTREFADTAGIAYSQVWTIESGKGNPTLSTMEAIAKALGTDISKLLLGL</sequence>
<reference evidence="5" key="1">
    <citation type="submission" date="2020-04" db="EMBL/GenBank/DDBJ databases">
        <authorList>
            <person name="Kittiwongwattana C."/>
        </authorList>
    </citation>
    <scope>NUCLEOTIDE SEQUENCE [LARGE SCALE GENOMIC DNA]</scope>
    <source>
        <strain evidence="5">1310</strain>
    </source>
</reference>
<dbReference type="InterPro" id="IPR050807">
    <property type="entry name" value="TransReg_Diox_bact_type"/>
</dbReference>